<evidence type="ECO:0000256" key="16">
    <source>
        <dbReference type="SAM" id="MobiDB-lite"/>
    </source>
</evidence>
<keyword evidence="12" id="KW-0779">Telomere</keyword>
<dbReference type="CDD" id="cd18793">
    <property type="entry name" value="SF2_C_SNF"/>
    <property type="match status" value="1"/>
</dbReference>
<feature type="compositionally biased region" description="Basic residues" evidence="16">
    <location>
        <begin position="847"/>
        <end position="859"/>
    </location>
</feature>
<evidence type="ECO:0000256" key="12">
    <source>
        <dbReference type="ARBA" id="ARBA00022895"/>
    </source>
</evidence>
<keyword evidence="5" id="KW-0479">Metal-binding</keyword>
<dbReference type="InterPro" id="IPR041430">
    <property type="entry name" value="ADD_ATRX"/>
</dbReference>
<dbReference type="Pfam" id="PF00271">
    <property type="entry name" value="Helicase_C"/>
    <property type="match status" value="1"/>
</dbReference>
<feature type="compositionally biased region" description="Acidic residues" evidence="16">
    <location>
        <begin position="1680"/>
        <end position="1700"/>
    </location>
</feature>
<evidence type="ECO:0000256" key="6">
    <source>
        <dbReference type="ARBA" id="ARBA00022741"/>
    </source>
</evidence>
<accession>A0AAN8JEA1</accession>
<feature type="compositionally biased region" description="Basic and acidic residues" evidence="16">
    <location>
        <begin position="537"/>
        <end position="555"/>
    </location>
</feature>
<feature type="domain" description="Helicase C-terminal" evidence="18">
    <location>
        <begin position="1821"/>
        <end position="2003"/>
    </location>
</feature>
<feature type="compositionally biased region" description="Basic residues" evidence="16">
    <location>
        <begin position="1230"/>
        <end position="1240"/>
    </location>
</feature>
<feature type="domain" description="Helicase ATP-binding" evidence="17">
    <location>
        <begin position="1363"/>
        <end position="1548"/>
    </location>
</feature>
<evidence type="ECO:0000256" key="10">
    <source>
        <dbReference type="ARBA" id="ARBA00022833"/>
    </source>
</evidence>
<feature type="region of interest" description="Disordered" evidence="16">
    <location>
        <begin position="666"/>
        <end position="693"/>
    </location>
</feature>
<dbReference type="Proteomes" id="UP001347796">
    <property type="component" value="Unassembled WGS sequence"/>
</dbReference>
<dbReference type="GO" id="GO:0008270">
    <property type="term" value="F:zinc ion binding"/>
    <property type="evidence" value="ECO:0007669"/>
    <property type="project" value="UniProtKB-KW"/>
</dbReference>
<feature type="compositionally biased region" description="Basic and acidic residues" evidence="16">
    <location>
        <begin position="580"/>
        <end position="598"/>
    </location>
</feature>
<evidence type="ECO:0000259" key="19">
    <source>
        <dbReference type="PROSITE" id="PS51533"/>
    </source>
</evidence>
<dbReference type="GO" id="GO:0010468">
    <property type="term" value="P:regulation of gene expression"/>
    <property type="evidence" value="ECO:0007669"/>
    <property type="project" value="UniProtKB-ARBA"/>
</dbReference>
<evidence type="ECO:0000259" key="18">
    <source>
        <dbReference type="PROSITE" id="PS51194"/>
    </source>
</evidence>
<protein>
    <recommendedName>
        <fullName evidence="15">ATP-dependent helicase ATRX</fullName>
    </recommendedName>
</protein>
<feature type="compositionally biased region" description="Acidic residues" evidence="16">
    <location>
        <begin position="1245"/>
        <end position="1255"/>
    </location>
</feature>
<dbReference type="PROSITE" id="PS51533">
    <property type="entry name" value="ADD"/>
    <property type="match status" value="1"/>
</dbReference>
<feature type="region of interest" description="Disordered" evidence="16">
    <location>
        <begin position="423"/>
        <end position="636"/>
    </location>
</feature>
<dbReference type="SMART" id="SM00487">
    <property type="entry name" value="DEXDc"/>
    <property type="match status" value="1"/>
</dbReference>
<evidence type="ECO:0000256" key="15">
    <source>
        <dbReference type="ARBA" id="ARBA00031106"/>
    </source>
</evidence>
<dbReference type="GO" id="GO:0003677">
    <property type="term" value="F:DNA binding"/>
    <property type="evidence" value="ECO:0007669"/>
    <property type="project" value="UniProtKB-KW"/>
</dbReference>
<keyword evidence="6" id="KW-0547">Nucleotide-binding</keyword>
<comment type="subcellular location">
    <subcellularLocation>
        <location evidence="2">Chromosome</location>
        <location evidence="2">Telomere</location>
    </subcellularLocation>
    <subcellularLocation>
        <location evidence="1">Nucleus</location>
    </subcellularLocation>
</comment>
<feature type="region of interest" description="Disordered" evidence="16">
    <location>
        <begin position="1677"/>
        <end position="1788"/>
    </location>
</feature>
<keyword evidence="8" id="KW-0378">Hydrolase</keyword>
<feature type="compositionally biased region" description="Basic and acidic residues" evidence="16">
    <location>
        <begin position="1"/>
        <end position="10"/>
    </location>
</feature>
<dbReference type="InterPro" id="IPR044574">
    <property type="entry name" value="ARIP4-like"/>
</dbReference>
<feature type="compositionally biased region" description="Basic and acidic residues" evidence="16">
    <location>
        <begin position="1707"/>
        <end position="1727"/>
    </location>
</feature>
<evidence type="ECO:0000256" key="4">
    <source>
        <dbReference type="ARBA" id="ARBA00022454"/>
    </source>
</evidence>
<dbReference type="InterPro" id="IPR038718">
    <property type="entry name" value="SNF2-like_sf"/>
</dbReference>
<feature type="region of interest" description="Disordered" evidence="16">
    <location>
        <begin position="354"/>
        <end position="383"/>
    </location>
</feature>
<feature type="compositionally biased region" description="Basic and acidic residues" evidence="16">
    <location>
        <begin position="985"/>
        <end position="1011"/>
    </location>
</feature>
<feature type="compositionally biased region" description="Polar residues" evidence="16">
    <location>
        <begin position="431"/>
        <end position="440"/>
    </location>
</feature>
<feature type="region of interest" description="Disordered" evidence="16">
    <location>
        <begin position="189"/>
        <end position="218"/>
    </location>
</feature>
<feature type="region of interest" description="Disordered" evidence="16">
    <location>
        <begin position="1"/>
        <end position="50"/>
    </location>
</feature>
<evidence type="ECO:0000313" key="20">
    <source>
        <dbReference type="EMBL" id="KAK6172939.1"/>
    </source>
</evidence>
<evidence type="ECO:0000256" key="5">
    <source>
        <dbReference type="ARBA" id="ARBA00022723"/>
    </source>
</evidence>
<dbReference type="EMBL" id="JAZGQO010000011">
    <property type="protein sequence ID" value="KAK6172939.1"/>
    <property type="molecule type" value="Genomic_DNA"/>
</dbReference>
<dbReference type="SMART" id="SM00490">
    <property type="entry name" value="HELICc"/>
    <property type="match status" value="1"/>
</dbReference>
<dbReference type="InterPro" id="IPR013083">
    <property type="entry name" value="Znf_RING/FYVE/PHD"/>
</dbReference>
<reference evidence="20 21" key="1">
    <citation type="submission" date="2024-01" db="EMBL/GenBank/DDBJ databases">
        <title>The genome of the rayed Mediterranean limpet Patella caerulea (Linnaeus, 1758).</title>
        <authorList>
            <person name="Anh-Thu Weber A."/>
            <person name="Halstead-Nussloch G."/>
        </authorList>
    </citation>
    <scope>NUCLEOTIDE SEQUENCE [LARGE SCALE GENOMIC DNA]</scope>
    <source>
        <strain evidence="20">AATW-2023a</strain>
        <tissue evidence="20">Whole specimen</tissue>
    </source>
</reference>
<feature type="compositionally biased region" description="Basic and acidic residues" evidence="16">
    <location>
        <begin position="770"/>
        <end position="789"/>
    </location>
</feature>
<dbReference type="PANTHER" id="PTHR45797">
    <property type="entry name" value="RAD54-LIKE"/>
    <property type="match status" value="1"/>
</dbReference>
<feature type="compositionally biased region" description="Basic and acidic residues" evidence="16">
    <location>
        <begin position="1744"/>
        <end position="1762"/>
    </location>
</feature>
<feature type="compositionally biased region" description="Low complexity" evidence="16">
    <location>
        <begin position="829"/>
        <end position="841"/>
    </location>
</feature>
<evidence type="ECO:0000256" key="13">
    <source>
        <dbReference type="ARBA" id="ARBA00023125"/>
    </source>
</evidence>
<dbReference type="SUPFAM" id="SSF52540">
    <property type="entry name" value="P-loop containing nucleoside triphosphate hydrolases"/>
    <property type="match status" value="2"/>
</dbReference>
<evidence type="ECO:0000256" key="14">
    <source>
        <dbReference type="ARBA" id="ARBA00023242"/>
    </source>
</evidence>
<evidence type="ECO:0000256" key="3">
    <source>
        <dbReference type="ARBA" id="ARBA00007025"/>
    </source>
</evidence>
<dbReference type="PROSITE" id="PS51192">
    <property type="entry name" value="HELICASE_ATP_BIND_1"/>
    <property type="match status" value="1"/>
</dbReference>
<feature type="compositionally biased region" description="Basic and acidic residues" evidence="16">
    <location>
        <begin position="1028"/>
        <end position="1041"/>
    </location>
</feature>
<dbReference type="GO" id="GO:0016887">
    <property type="term" value="F:ATP hydrolysis activity"/>
    <property type="evidence" value="ECO:0007669"/>
    <property type="project" value="InterPro"/>
</dbReference>
<dbReference type="CDD" id="cd11726">
    <property type="entry name" value="ADDz_ATRX"/>
    <property type="match status" value="1"/>
</dbReference>
<feature type="compositionally biased region" description="Acidic residues" evidence="16">
    <location>
        <begin position="1189"/>
        <end position="1200"/>
    </location>
</feature>
<feature type="compositionally biased region" description="Basic residues" evidence="16">
    <location>
        <begin position="300"/>
        <end position="311"/>
    </location>
</feature>
<feature type="compositionally biased region" description="Basic and acidic residues" evidence="16">
    <location>
        <begin position="886"/>
        <end position="896"/>
    </location>
</feature>
<feature type="compositionally biased region" description="Basic and acidic residues" evidence="16">
    <location>
        <begin position="189"/>
        <end position="208"/>
    </location>
</feature>
<dbReference type="InterPro" id="IPR049730">
    <property type="entry name" value="SNF2/RAD54-like_C"/>
</dbReference>
<feature type="region of interest" description="Disordered" evidence="16">
    <location>
        <begin position="2215"/>
        <end position="2254"/>
    </location>
</feature>
<feature type="compositionally biased region" description="Basic and acidic residues" evidence="16">
    <location>
        <begin position="1269"/>
        <end position="1289"/>
    </location>
</feature>
<feature type="compositionally biased region" description="Polar residues" evidence="16">
    <location>
        <begin position="356"/>
        <end position="368"/>
    </location>
</feature>
<feature type="compositionally biased region" description="Basic and acidic residues" evidence="16">
    <location>
        <begin position="480"/>
        <end position="500"/>
    </location>
</feature>
<dbReference type="Pfam" id="PF17981">
    <property type="entry name" value="ADD_ATRX"/>
    <property type="match status" value="1"/>
</dbReference>
<evidence type="ECO:0000313" key="21">
    <source>
        <dbReference type="Proteomes" id="UP001347796"/>
    </source>
</evidence>
<dbReference type="GO" id="GO:0004386">
    <property type="term" value="F:helicase activity"/>
    <property type="evidence" value="ECO:0007669"/>
    <property type="project" value="UniProtKB-KW"/>
</dbReference>
<feature type="compositionally biased region" description="Basic residues" evidence="16">
    <location>
        <begin position="521"/>
        <end position="536"/>
    </location>
</feature>
<feature type="compositionally biased region" description="Basic residues" evidence="16">
    <location>
        <begin position="897"/>
        <end position="907"/>
    </location>
</feature>
<evidence type="ECO:0000256" key="2">
    <source>
        <dbReference type="ARBA" id="ARBA00004574"/>
    </source>
</evidence>
<comment type="caution">
    <text evidence="20">The sequence shown here is derived from an EMBL/GenBank/DDBJ whole genome shotgun (WGS) entry which is preliminary data.</text>
</comment>
<dbReference type="GO" id="GO:0005634">
    <property type="term" value="C:nucleus"/>
    <property type="evidence" value="ECO:0007669"/>
    <property type="project" value="UniProtKB-SubCell"/>
</dbReference>
<dbReference type="GO" id="GO:0000781">
    <property type="term" value="C:chromosome, telomeric region"/>
    <property type="evidence" value="ECO:0007669"/>
    <property type="project" value="UniProtKB-SubCell"/>
</dbReference>
<keyword evidence="4" id="KW-0158">Chromosome</keyword>
<dbReference type="Pfam" id="PF00176">
    <property type="entry name" value="SNF2-rel_dom"/>
    <property type="match status" value="1"/>
</dbReference>
<dbReference type="Gene3D" id="3.30.40.10">
    <property type="entry name" value="Zinc/RING finger domain, C3HC4 (zinc finger)"/>
    <property type="match status" value="1"/>
</dbReference>
<dbReference type="InterPro" id="IPR025766">
    <property type="entry name" value="ADD"/>
</dbReference>
<keyword evidence="13" id="KW-0238">DNA-binding</keyword>
<dbReference type="InterPro" id="IPR027417">
    <property type="entry name" value="P-loop_NTPase"/>
</dbReference>
<comment type="similarity">
    <text evidence="3">Belongs to the SNF2/RAD54 helicase family.</text>
</comment>
<feature type="region of interest" description="Disordered" evidence="16">
    <location>
        <begin position="715"/>
        <end position="789"/>
    </location>
</feature>
<dbReference type="Gene3D" id="3.40.50.300">
    <property type="entry name" value="P-loop containing nucleotide triphosphate hydrolases"/>
    <property type="match status" value="2"/>
</dbReference>
<keyword evidence="14" id="KW-0539">Nucleus</keyword>
<keyword evidence="7" id="KW-0863">Zinc-finger</keyword>
<proteinExistence type="inferred from homology"/>
<feature type="compositionally biased region" description="Basic residues" evidence="16">
    <location>
        <begin position="1204"/>
        <end position="1214"/>
    </location>
</feature>
<dbReference type="Gene3D" id="1.20.120.850">
    <property type="entry name" value="SWI2/SNF2 ATPases, N-terminal domain"/>
    <property type="match status" value="1"/>
</dbReference>
<evidence type="ECO:0000259" key="17">
    <source>
        <dbReference type="PROSITE" id="PS51192"/>
    </source>
</evidence>
<dbReference type="InterPro" id="IPR011011">
    <property type="entry name" value="Znf_FYVE_PHD"/>
</dbReference>
<evidence type="ECO:0000256" key="1">
    <source>
        <dbReference type="ARBA" id="ARBA00004123"/>
    </source>
</evidence>
<feature type="compositionally biased region" description="Acidic residues" evidence="16">
    <location>
        <begin position="736"/>
        <end position="749"/>
    </location>
</feature>
<gene>
    <name evidence="20" type="ORF">SNE40_016493</name>
</gene>
<name>A0AAN8JEA1_PATCE</name>
<keyword evidence="21" id="KW-1185">Reference proteome</keyword>
<dbReference type="InterPro" id="IPR001650">
    <property type="entry name" value="Helicase_C-like"/>
</dbReference>
<dbReference type="Gene3D" id="3.40.50.10810">
    <property type="entry name" value="Tandem AAA-ATPase domain"/>
    <property type="match status" value="1"/>
</dbReference>
<evidence type="ECO:0000256" key="11">
    <source>
        <dbReference type="ARBA" id="ARBA00022840"/>
    </source>
</evidence>
<feature type="compositionally biased region" description="Polar residues" evidence="16">
    <location>
        <begin position="2219"/>
        <end position="2235"/>
    </location>
</feature>
<feature type="region of interest" description="Disordered" evidence="16">
    <location>
        <begin position="292"/>
        <end position="311"/>
    </location>
</feature>
<feature type="domain" description="PHD-type" evidence="19">
    <location>
        <begin position="51"/>
        <end position="191"/>
    </location>
</feature>
<feature type="compositionally biased region" description="Acidic residues" evidence="16">
    <location>
        <begin position="1217"/>
        <end position="1226"/>
    </location>
</feature>
<dbReference type="SUPFAM" id="SSF57903">
    <property type="entry name" value="FYVE/PHD zinc finger"/>
    <property type="match status" value="1"/>
</dbReference>
<dbReference type="InterPro" id="IPR000330">
    <property type="entry name" value="SNF2_N"/>
</dbReference>
<dbReference type="GO" id="GO:0005524">
    <property type="term" value="F:ATP binding"/>
    <property type="evidence" value="ECO:0007669"/>
    <property type="project" value="UniProtKB-KW"/>
</dbReference>
<evidence type="ECO:0000256" key="8">
    <source>
        <dbReference type="ARBA" id="ARBA00022801"/>
    </source>
</evidence>
<feature type="region of interest" description="Disordered" evidence="16">
    <location>
        <begin position="811"/>
        <end position="1289"/>
    </location>
</feature>
<dbReference type="InterPro" id="IPR014001">
    <property type="entry name" value="Helicase_ATP-bd"/>
</dbReference>
<sequence length="2254" mass="255220">MSSTKEESASKKAPWKIKFTNSKKKSKEESEVSESEEEEKVKQIKDKKRKTGQASDPLAIVNCTACARQINPARDSVLRKHPDLSVLICKKCWSFYHSGEVTKDEDGLDEQCRWCGEGGKLIGCDYCHNVFCKSCILRNFGRAELSVILDDSDDNAKWKCYVCDKDKLNPLVNHCDELFKKVAEDRKSREAAAATRDPKKSNGVEKRSTSANNGNELEFKINPSDLTETVTRLNLTTGCFQSVLNAVSLNLKHENEDSEASSSSVDMETKLRSAKTLTKGLKSYLKSLNEIIKPQNKSHSQSKKKKSSKIKPLKVNLSDLSDYSDVSSDSSKCKNQKNLKSAVSKLTVKSCKPNPSLLSSDEASNTIKNNKEPKIAAGNDVSDDDVSSINQISITSSDDDKSLFKTNVEPLIKKTSISSIDKRISDDGKLSNGNGTSICDNISDDESLLKSKTSSDCDEPSIKKKSKSSIDDKVFDDEEPSVKKESTSNPDSVKKYKTDMSQKCSNEETFGEDTETDIKHSEKKSRKKSVHKKLTYKKKEGRDSCLDENNDKNSDMKIYLKTQESNDDDDDGDDDDDDDIKMGGDAKERKRKRGKDDSSDFSVKMSKKKQKSKDMEKADNNENQEQESIFEGGENLECNLEEITEKIPTEDLFPGKKKDFYISDISSDDEKSVTENSKLNPHKNVHALSENDNENKAAQLDLLKELEDELCFEKDKTSDCASETDVKGGDISLFDEGVDVDASSDDSDMENYFQEEIKNDDDTDSSLTDAKNKTEKSRPDKKLKSKSTEKLKGKKVEKFKTKKTVEREEIKAETSKDYNGYYNDDDISSSDLIMSSSSGDDFIPEKSRKRVRVTKKVKAGNKSMTNCGSESESDSDFDYKKSKRDLRKDLKAEKESKKKVKERRKAKKEADDDDSDSDKSQKDKKGNGKKKTAESDSEESQSSKKGMKNGKDAKKSKKKGDKSESEDSDLTENGKKSARNVRDKKKSDSDDSDDLGKEIDKLEKGNETLEKKAKKKKNNDNEEEEEKDDKKKDKCKKENGKKSKGKSKSKGTGESSSSDDGKADKDQSDEDSDDEVTIKKCLPMPKLEGESQDENEQAKKDLLADLDDDDDGDESSTVDEDSDDAPKKKTGKKNKSKAKTVKEEDCSDSDFEPVKKKRVRSSLLDEKISESDSDEDKPKNKRKQKGGSDEDFDPEDDSDDSGVIKKKRKKKKKSSSSEEENTDTDEDNKKKKRKRIKRPKNSSDEGAEEDDDDEKDSPTKGGRKKIRKVMSDKKVTDETKAAAKAEEERRRRVAELQKKFNIVTVEDESSLTKCPITTKLVLESDKEGNPLVEVVKYLIKKLKPHQVEAVQFMWSCCIESLKRLKKEEGSGCILAHCMGLGKTLSVVSFIHTVISASEYTNMHTCLIVSPLNTVLNWRNECSMWLREKDRMDIYELSSVKDNHARSRYLREWQRDGGILIIGYEMYRNLTNTGRVRNKKLRKVFEETLVNPGPDLVVCDEGHILKNEQSAISQAMNKIKTKRRIVLTGTPLQNNLNEYHCMLSFVKPKLLGTRKEFLNRFVNPITNGQCSDSTQHDVRVMKRRAHVLHEMLAGCVQRKDYSALTKFLPPKLEYVISVRLAPVQMTLYEKYLETSGQGVGGTIITRGGRLFQDYQALSKIWTHPWVLKLSEIRQEAKAKYDEEEEEEDELSNDSFIDDSTSDEGSTSTDDKSDDSIIMKGDSDSDVPRTRRTRGAVKKDSKNKKQKEEQPSTSKGKTEEKDEVVNTWKTRSRGGGGDNDKLLPGLNEPETPGPISNEWWAEYLKEEDKYRLELSGKLTLLFKILQMCEEIGDKVLVFSQSLLSLDIIEDFLDSIDRKFQEEAETKTEEEKVNTFGKCWTKGADYFRMDGSTSVSLRQSWAEHFNNPENYRARLFVISTKAGGLGINLVGANRAIIFDASWNPSHDIQSIFRVYRFGQVKPVYIYRFLAQGTMEEKIYERQVTKQSLSQRVVDEHQIERHFTSSDLQALYAFTPDRLDDPNHVEKTPVLPKDTLLAELLKNQKEWIVSYHEHDSLLENKVDETLTEEERKSAWEEYEVDKDRQPVVNRAPMMNPMYSSMMGGASYNPQMNSIQQRAFSAENVSQVVQLVRSKFPQLTGDMFQAQVQNIIMQQIIQYQQQQEQEIAARQRQEMERLRMIQSQVASREKQYNQANAFGVQPWAGAGNKLNYTSLLGQPARPTMASSNMESIIRDSLTTKPTEKTPSKNPPTVVDLSKS</sequence>
<feature type="compositionally biased region" description="Acidic residues" evidence="16">
    <location>
        <begin position="565"/>
        <end position="579"/>
    </location>
</feature>
<feature type="compositionally biased region" description="Acidic residues" evidence="16">
    <location>
        <begin position="1104"/>
        <end position="1123"/>
    </location>
</feature>
<dbReference type="PANTHER" id="PTHR45797:SF3">
    <property type="entry name" value="TRANSCRIPTIONAL REGULATOR ATRX HOMOLOG"/>
    <property type="match status" value="1"/>
</dbReference>
<keyword evidence="9" id="KW-0347">Helicase</keyword>
<feature type="compositionally biased region" description="Basic residues" evidence="16">
    <location>
        <begin position="1128"/>
        <end position="1139"/>
    </location>
</feature>
<evidence type="ECO:0000256" key="7">
    <source>
        <dbReference type="ARBA" id="ARBA00022771"/>
    </source>
</evidence>
<feature type="compositionally biased region" description="Basic residues" evidence="16">
    <location>
        <begin position="1728"/>
        <end position="1743"/>
    </location>
</feature>
<evidence type="ECO:0000256" key="9">
    <source>
        <dbReference type="ARBA" id="ARBA00022806"/>
    </source>
</evidence>
<dbReference type="PROSITE" id="PS51194">
    <property type="entry name" value="HELICASE_CTER"/>
    <property type="match status" value="1"/>
</dbReference>
<organism evidence="20 21">
    <name type="scientific">Patella caerulea</name>
    <name type="common">Rayed Mediterranean limpet</name>
    <dbReference type="NCBI Taxonomy" id="87958"/>
    <lineage>
        <taxon>Eukaryota</taxon>
        <taxon>Metazoa</taxon>
        <taxon>Spiralia</taxon>
        <taxon>Lophotrochozoa</taxon>
        <taxon>Mollusca</taxon>
        <taxon>Gastropoda</taxon>
        <taxon>Patellogastropoda</taxon>
        <taxon>Patelloidea</taxon>
        <taxon>Patellidae</taxon>
        <taxon>Patella</taxon>
    </lineage>
</organism>
<keyword evidence="10" id="KW-0862">Zinc</keyword>
<feature type="compositionally biased region" description="Basic and acidic residues" evidence="16">
    <location>
        <begin position="715"/>
        <end position="728"/>
    </location>
</feature>
<keyword evidence="11" id="KW-0067">ATP-binding</keyword>
<feature type="compositionally biased region" description="Basic and acidic residues" evidence="16">
    <location>
        <begin position="917"/>
        <end position="934"/>
    </location>
</feature>